<keyword evidence="6" id="KW-0347">Helicase</keyword>
<dbReference type="PANTHER" id="PTHR47964">
    <property type="entry name" value="ATP-DEPENDENT DNA HELICASE HOMOLOG RECG, CHLOROPLASTIC"/>
    <property type="match status" value="1"/>
</dbReference>
<keyword evidence="4 13" id="KW-0227">DNA damage</keyword>
<dbReference type="Proteomes" id="UP000065220">
    <property type="component" value="Chromosome"/>
</dbReference>
<evidence type="ECO:0000256" key="8">
    <source>
        <dbReference type="ARBA" id="ARBA00023125"/>
    </source>
</evidence>
<keyword evidence="9 13" id="KW-0234">DNA repair</keyword>
<evidence type="ECO:0000259" key="15">
    <source>
        <dbReference type="PROSITE" id="PS51192"/>
    </source>
</evidence>
<feature type="region of interest" description="Disordered" evidence="14">
    <location>
        <begin position="520"/>
        <end position="544"/>
    </location>
</feature>
<dbReference type="KEGG" id="ard:AXF14_02865"/>
<evidence type="ECO:0000256" key="6">
    <source>
        <dbReference type="ARBA" id="ARBA00022806"/>
    </source>
</evidence>
<evidence type="ECO:0000259" key="16">
    <source>
        <dbReference type="PROSITE" id="PS51194"/>
    </source>
</evidence>
<dbReference type="FunFam" id="3.40.50.300:FF:000546">
    <property type="entry name" value="Transcription-repair-coupling factor"/>
    <property type="match status" value="1"/>
</dbReference>
<dbReference type="InterPro" id="IPR027417">
    <property type="entry name" value="P-loop_NTPase"/>
</dbReference>
<dbReference type="CDD" id="cd17991">
    <property type="entry name" value="DEXHc_TRCF"/>
    <property type="match status" value="1"/>
</dbReference>
<dbReference type="PROSITE" id="PS51194">
    <property type="entry name" value="HELICASE_CTER"/>
    <property type="match status" value="1"/>
</dbReference>
<dbReference type="FunFam" id="3.40.50.300:FF:000300">
    <property type="entry name" value="Transcription-repair-coupling factor"/>
    <property type="match status" value="1"/>
</dbReference>
<dbReference type="Pfam" id="PF17757">
    <property type="entry name" value="UvrB_inter"/>
    <property type="match status" value="1"/>
</dbReference>
<dbReference type="InterPro" id="IPR004576">
    <property type="entry name" value="Mfd"/>
</dbReference>
<organism evidence="17 18">
    <name type="scientific">Actinomyces radicidentis</name>
    <dbReference type="NCBI Taxonomy" id="111015"/>
    <lineage>
        <taxon>Bacteria</taxon>
        <taxon>Bacillati</taxon>
        <taxon>Actinomycetota</taxon>
        <taxon>Actinomycetes</taxon>
        <taxon>Actinomycetales</taxon>
        <taxon>Actinomycetaceae</taxon>
        <taxon>Actinomyces</taxon>
    </lineage>
</organism>
<dbReference type="Pfam" id="PF03461">
    <property type="entry name" value="TRCF"/>
    <property type="match status" value="1"/>
</dbReference>
<comment type="similarity">
    <text evidence="10 13">In the N-terminal section; belongs to the UvrB family.</text>
</comment>
<dbReference type="GO" id="GO:0000716">
    <property type="term" value="P:transcription-coupled nucleotide-excision repair, DNA damage recognition"/>
    <property type="evidence" value="ECO:0007669"/>
    <property type="project" value="UniProtKB-UniRule"/>
</dbReference>
<evidence type="ECO:0000256" key="9">
    <source>
        <dbReference type="ARBA" id="ARBA00023204"/>
    </source>
</evidence>
<gene>
    <name evidence="13" type="primary">mfd</name>
    <name evidence="17" type="ORF">AXF14_02865</name>
</gene>
<dbReference type="SMART" id="SM00490">
    <property type="entry name" value="HELICc"/>
    <property type="match status" value="1"/>
</dbReference>
<dbReference type="OrthoDB" id="9804325at2"/>
<dbReference type="Pfam" id="PF02559">
    <property type="entry name" value="CarD_TRCF_RID"/>
    <property type="match status" value="1"/>
</dbReference>
<evidence type="ECO:0000256" key="11">
    <source>
        <dbReference type="ARBA" id="ARBA00061399"/>
    </source>
</evidence>
<protein>
    <recommendedName>
        <fullName evidence="12 13">Transcription-repair-coupling factor</fullName>
        <shortName evidence="13">TRCF</shortName>
        <ecNumber evidence="13">3.6.4.-</ecNumber>
    </recommendedName>
</protein>
<dbReference type="PROSITE" id="PS51192">
    <property type="entry name" value="HELICASE_ATP_BIND_1"/>
    <property type="match status" value="1"/>
</dbReference>
<dbReference type="GO" id="GO:0005524">
    <property type="term" value="F:ATP binding"/>
    <property type="evidence" value="ECO:0007669"/>
    <property type="project" value="UniProtKB-UniRule"/>
</dbReference>
<dbReference type="InterPro" id="IPR003711">
    <property type="entry name" value="CarD-like/TRCF_RID"/>
</dbReference>
<dbReference type="InterPro" id="IPR011545">
    <property type="entry name" value="DEAD/DEAH_box_helicase_dom"/>
</dbReference>
<feature type="compositionally biased region" description="Basic residues" evidence="14">
    <location>
        <begin position="528"/>
        <end position="539"/>
    </location>
</feature>
<dbReference type="SUPFAM" id="SSF141259">
    <property type="entry name" value="CarD-like"/>
    <property type="match status" value="1"/>
</dbReference>
<dbReference type="Pfam" id="PF00271">
    <property type="entry name" value="Helicase_C"/>
    <property type="match status" value="1"/>
</dbReference>
<dbReference type="AlphaFoldDB" id="A0A109W279"/>
<dbReference type="EC" id="3.6.4.-" evidence="13"/>
<dbReference type="Gene3D" id="2.40.10.170">
    <property type="match status" value="1"/>
</dbReference>
<dbReference type="EMBL" id="CP014228">
    <property type="protein sequence ID" value="AMD86735.1"/>
    <property type="molecule type" value="Genomic_DNA"/>
</dbReference>
<keyword evidence="3 13" id="KW-0547">Nucleotide-binding</keyword>
<keyword evidence="7 13" id="KW-0067">ATP-binding</keyword>
<dbReference type="GO" id="GO:0005737">
    <property type="term" value="C:cytoplasm"/>
    <property type="evidence" value="ECO:0007669"/>
    <property type="project" value="UniProtKB-SubCell"/>
</dbReference>
<dbReference type="InterPro" id="IPR047112">
    <property type="entry name" value="RecG/Mfd"/>
</dbReference>
<dbReference type="Gene3D" id="3.90.1150.50">
    <property type="entry name" value="Transcription-repair-coupling factor, D7 domain"/>
    <property type="match status" value="1"/>
</dbReference>
<dbReference type="STRING" id="111015.AXF14_02865"/>
<keyword evidence="8 13" id="KW-0238">DNA-binding</keyword>
<dbReference type="PANTHER" id="PTHR47964:SF1">
    <property type="entry name" value="ATP-DEPENDENT DNA HELICASE HOMOLOG RECG, CHLOROPLASTIC"/>
    <property type="match status" value="1"/>
</dbReference>
<dbReference type="SMART" id="SM01058">
    <property type="entry name" value="CarD_TRCF"/>
    <property type="match status" value="1"/>
</dbReference>
<dbReference type="SMART" id="SM00982">
    <property type="entry name" value="TRCF"/>
    <property type="match status" value="1"/>
</dbReference>
<evidence type="ECO:0000256" key="2">
    <source>
        <dbReference type="ARBA" id="ARBA00022490"/>
    </source>
</evidence>
<dbReference type="InterPro" id="IPR041471">
    <property type="entry name" value="UvrB_inter"/>
</dbReference>
<dbReference type="SMART" id="SM00487">
    <property type="entry name" value="DEXDc"/>
    <property type="match status" value="1"/>
</dbReference>
<dbReference type="InterPro" id="IPR014001">
    <property type="entry name" value="Helicase_ATP-bd"/>
</dbReference>
<evidence type="ECO:0000256" key="10">
    <source>
        <dbReference type="ARBA" id="ARBA00061104"/>
    </source>
</evidence>
<dbReference type="Gene3D" id="3.40.50.11180">
    <property type="match status" value="1"/>
</dbReference>
<accession>A0A109W279</accession>
<keyword evidence="2 13" id="KW-0963">Cytoplasm</keyword>
<dbReference type="Gene3D" id="3.30.2060.10">
    <property type="entry name" value="Penicillin-binding protein 1b domain"/>
    <property type="match status" value="1"/>
</dbReference>
<keyword evidence="5 13" id="KW-0378">Hydrolase</keyword>
<evidence type="ECO:0000313" key="17">
    <source>
        <dbReference type="EMBL" id="AMD86735.1"/>
    </source>
</evidence>
<evidence type="ECO:0000256" key="14">
    <source>
        <dbReference type="SAM" id="MobiDB-lite"/>
    </source>
</evidence>
<evidence type="ECO:0000256" key="4">
    <source>
        <dbReference type="ARBA" id="ARBA00022763"/>
    </source>
</evidence>
<dbReference type="GO" id="GO:0003678">
    <property type="term" value="F:DNA helicase activity"/>
    <property type="evidence" value="ECO:0007669"/>
    <property type="project" value="TreeGrafter"/>
</dbReference>
<evidence type="ECO:0000256" key="1">
    <source>
        <dbReference type="ARBA" id="ARBA00004496"/>
    </source>
</evidence>
<evidence type="ECO:0000256" key="7">
    <source>
        <dbReference type="ARBA" id="ARBA00022840"/>
    </source>
</evidence>
<name>A0A109W279_ACTRD</name>
<dbReference type="InterPro" id="IPR036101">
    <property type="entry name" value="CarD-like/TRCF_RID_sf"/>
</dbReference>
<evidence type="ECO:0000256" key="12">
    <source>
        <dbReference type="ARBA" id="ARBA00070128"/>
    </source>
</evidence>
<keyword evidence="18" id="KW-1185">Reference proteome</keyword>
<dbReference type="GO" id="GO:0016787">
    <property type="term" value="F:hydrolase activity"/>
    <property type="evidence" value="ECO:0007669"/>
    <property type="project" value="UniProtKB-KW"/>
</dbReference>
<evidence type="ECO:0000256" key="3">
    <source>
        <dbReference type="ARBA" id="ARBA00022741"/>
    </source>
</evidence>
<comment type="similarity">
    <text evidence="11 13">In the C-terminal section; belongs to the helicase family. RecG subfamily.</text>
</comment>
<dbReference type="RefSeq" id="WP_067940694.1">
    <property type="nucleotide sequence ID" value="NZ_CP014228.1"/>
</dbReference>
<dbReference type="GO" id="GO:0003684">
    <property type="term" value="F:damaged DNA binding"/>
    <property type="evidence" value="ECO:0007669"/>
    <property type="project" value="InterPro"/>
</dbReference>
<reference evidence="18" key="1">
    <citation type="submission" date="2016-02" db="EMBL/GenBank/DDBJ databases">
        <authorList>
            <person name="Holder M.E."/>
            <person name="Ajami N.J."/>
            <person name="Petrosino J.F."/>
        </authorList>
    </citation>
    <scope>NUCLEOTIDE SEQUENCE [LARGE SCALE GENOMIC DNA]</scope>
    <source>
        <strain evidence="18">CCUG 36733</strain>
    </source>
</reference>
<proteinExistence type="inferred from homology"/>
<dbReference type="InterPro" id="IPR037235">
    <property type="entry name" value="TRCF-like_C_D7"/>
</dbReference>
<dbReference type="Pfam" id="PF00270">
    <property type="entry name" value="DEAD"/>
    <property type="match status" value="1"/>
</dbReference>
<dbReference type="NCBIfam" id="TIGR00580">
    <property type="entry name" value="mfd"/>
    <property type="match status" value="1"/>
</dbReference>
<feature type="domain" description="Helicase C-terminal" evidence="16">
    <location>
        <begin position="875"/>
        <end position="1032"/>
    </location>
</feature>
<comment type="subcellular location">
    <subcellularLocation>
        <location evidence="1 13">Cytoplasm</location>
    </subcellularLocation>
</comment>
<dbReference type="HAMAP" id="MF_00969">
    <property type="entry name" value="TRCF"/>
    <property type="match status" value="1"/>
</dbReference>
<dbReference type="SUPFAM" id="SSF52540">
    <property type="entry name" value="P-loop containing nucleoside triphosphate hydrolases"/>
    <property type="match status" value="4"/>
</dbReference>
<evidence type="ECO:0000256" key="13">
    <source>
        <dbReference type="HAMAP-Rule" id="MF_00969"/>
    </source>
</evidence>
<dbReference type="InterPro" id="IPR001650">
    <property type="entry name" value="Helicase_C-like"/>
</dbReference>
<dbReference type="SUPFAM" id="SSF143517">
    <property type="entry name" value="TRCF domain-like"/>
    <property type="match status" value="1"/>
</dbReference>
<evidence type="ECO:0000256" key="5">
    <source>
        <dbReference type="ARBA" id="ARBA00022801"/>
    </source>
</evidence>
<dbReference type="GO" id="GO:0006355">
    <property type="term" value="P:regulation of DNA-templated transcription"/>
    <property type="evidence" value="ECO:0007669"/>
    <property type="project" value="UniProtKB-UniRule"/>
</dbReference>
<dbReference type="InterPro" id="IPR005118">
    <property type="entry name" value="TRCF_C"/>
</dbReference>
<feature type="domain" description="Helicase ATP-binding" evidence="15">
    <location>
        <begin position="696"/>
        <end position="857"/>
    </location>
</feature>
<comment type="function">
    <text evidence="13">Couples transcription and DNA repair by recognizing RNA polymerase (RNAP) stalled at DNA lesions. Mediates ATP-dependent release of RNAP and its truncated transcript from the DNA, and recruitment of nucleotide excision repair machinery to the damaged site.</text>
</comment>
<sequence length="1259" mass="134986">MRLTALLPPLLTDPTTAALVDAAGSRARTDRSVVVAPGARPAVLALMAMGPDGVARAVGQRAAAPSAGNRLDAAGQAPAEGEGTPLLVLTATTREAEETAAALACYLPESDVAVMPAWETLPHERLSPRADTVATRLSVLRRLAHPEDGETTGDASRGPIRVLITPVRALLAPIVAGLGELEPIRLAAGEEAGLEATAQRLADAAYTRVDMVENRGEFAVRGGILDVFPPTEPRPVRVDFFGDEIESVSSFAVSDQRTVEELGPVTATACREVLLTDEVRERAERLKGVIPGAGDLLEKIAAGIPAEGMESLAPVLVPRMVPLLDLVGDRLVVGLEPERLRKRAEDLTATTQEFLAAAWTSAANGGNAPIDLSAAAFAHLAEARGLALSSNLGWWSLTSLKATPDTVELPLRDPKGYGGRLEEAVRDIGGLAKDGWSVVIATNGPGPGRRMAELLGDGGVPARIVTQLDEPADLGRGEPGSAGDGAGAGDGVVRVTQASAGHGFVSEELHLALLAESDLTGRAGGGPRQRKVLPARRSRKSVDPLSLHPGDLVVHAQHGVGRFVELLRRGVGSAKNTANPATREYVVIEYAPFKKGQPGDRLLVPTDALDQVSKYVGGDNPTLNRMGGADWQRTKSKARKAVREIAGELVRLYAARSATTGHAFGPDTPWQTELEEAFPYTETPDQLSTIDEVKRDMESPQPMDRLICGDVGYGKTEIAVRAAFKAIQDGKQVAVLVPTTLLVSQHAETFTERMAGFPVKIAQLSRFQSAADSEKVLAGLADGSIDVVVGTHRLITGQVRFKDLGLVVIDEEQRFGVEHKETLKALRTDVDVLSMSATPIPRTLEMAVTGLREMSTLATPPEDRHPILTYVGAYERKQVSAAVRRELLRDGQVFYVHNRVEDIDRVAAQISEMVPEARVATAHGQMSESRLEQVIDDFWHKEIDVLVCTTIVETGLDVSNANTLIVDRADRMGLSQLHQLRGRVGRGRERAYAYFLYPADKPLTETALERLRTIATNTDLGAGMQVAMKDLEIRGAGNLLGGEQSGHIAGVGFDLYVRMVSEAVAAYKKALKIDPSKAGDAAERAGEAEAEIDEDLRVELPVDATIPENYVPHERLRLEAYTKFAAARSAADVADVLEELTDRYGPVPEPVQRLAALARLRALAAHLGVREIVAQGKSIRFAPLDLPESGRMRLTRLYPGTTLKPATRTIVVPAPGAARMGGGVVEGEELLRWAEVLLHAVVEGDEDYATEATRYRRRR</sequence>
<evidence type="ECO:0000313" key="18">
    <source>
        <dbReference type="Proteomes" id="UP000065220"/>
    </source>
</evidence>
<dbReference type="Gene3D" id="3.40.50.300">
    <property type="entry name" value="P-loop containing nucleotide triphosphate hydrolases"/>
    <property type="match status" value="2"/>
</dbReference>